<dbReference type="Proteomes" id="UP000282211">
    <property type="component" value="Unassembled WGS sequence"/>
</dbReference>
<reference evidence="1 2" key="1">
    <citation type="submission" date="2018-10" db="EMBL/GenBank/DDBJ databases">
        <title>Genomic Encyclopedia of Type Strains, Phase IV (KMG-IV): sequencing the most valuable type-strain genomes for metagenomic binning, comparative biology and taxonomic classification.</title>
        <authorList>
            <person name="Goeker M."/>
        </authorList>
    </citation>
    <scope>NUCLEOTIDE SEQUENCE [LARGE SCALE GENOMIC DNA]</scope>
    <source>
        <strain evidence="1 2">DSM 22008</strain>
    </source>
</reference>
<dbReference type="InParanoid" id="A0A420WJR8"/>
<comment type="caution">
    <text evidence="1">The sequence shown here is derived from an EMBL/GenBank/DDBJ whole genome shotgun (WGS) entry which is preliminary data.</text>
</comment>
<accession>A0A420WJR8</accession>
<evidence type="ECO:0000313" key="1">
    <source>
        <dbReference type="EMBL" id="RKQ71189.1"/>
    </source>
</evidence>
<evidence type="ECO:0000313" key="2">
    <source>
        <dbReference type="Proteomes" id="UP000282211"/>
    </source>
</evidence>
<dbReference type="RefSeq" id="WP_121098990.1">
    <property type="nucleotide sequence ID" value="NZ_RBII01000001.1"/>
</dbReference>
<proteinExistence type="predicted"/>
<gene>
    <name evidence="1" type="ORF">DES40_0502</name>
</gene>
<dbReference type="AlphaFoldDB" id="A0A420WJR8"/>
<protein>
    <submittedName>
        <fullName evidence="1">Uncharacterized protein</fullName>
    </submittedName>
</protein>
<name>A0A420WJR8_9PROT</name>
<keyword evidence="2" id="KW-1185">Reference proteome</keyword>
<organism evidence="1 2">
    <name type="scientific">Litorimonas taeanensis</name>
    <dbReference type="NCBI Taxonomy" id="568099"/>
    <lineage>
        <taxon>Bacteria</taxon>
        <taxon>Pseudomonadati</taxon>
        <taxon>Pseudomonadota</taxon>
        <taxon>Alphaproteobacteria</taxon>
        <taxon>Maricaulales</taxon>
        <taxon>Robiginitomaculaceae</taxon>
    </lineage>
</organism>
<dbReference type="OrthoDB" id="7620644at2"/>
<dbReference type="EMBL" id="RBII01000001">
    <property type="protein sequence ID" value="RKQ71189.1"/>
    <property type="molecule type" value="Genomic_DNA"/>
</dbReference>
<sequence length="77" mass="8639">MGYNSYVDKASNKSLNAPIEAPSRAEIKRGMTIAAQLVQRYGLKYWPVLERLKHEYNALDDREALLASLLSDVDKAA</sequence>